<proteinExistence type="predicted"/>
<accession>A0A1M6QF70</accession>
<sequence length="278" mass="31561">MPSAFIVFLKMKFPFFSIFCEMKVKFVFLLVLWSLAHFAFAAPADSVQNTSAKKNGILASLRPIDEDEAIYRGNIFAGTTLFLLQGSTNDETLNVLFGDIYSAEGYTFRVEAFGGYFVRSAMALGARAGFSRTNLDIDFSLLEDIADVSERRQYLSNAFFVQPFLKNYFKVFDSKNIYFFNETSLMVEYSHGISQTDDDEDISKTKNRSWTFQFGINPGLSILVLDRFAFESSVGLLGLSSSFMEIEENGETRSKIVYNIVNFKINLLALNFSLVYFF</sequence>
<feature type="signal peptide" evidence="1">
    <location>
        <begin position="1"/>
        <end position="41"/>
    </location>
</feature>
<evidence type="ECO:0000256" key="1">
    <source>
        <dbReference type="SAM" id="SignalP"/>
    </source>
</evidence>
<dbReference type="Proteomes" id="UP000184275">
    <property type="component" value="Unassembled WGS sequence"/>
</dbReference>
<evidence type="ECO:0000313" key="3">
    <source>
        <dbReference type="Proteomes" id="UP000184275"/>
    </source>
</evidence>
<dbReference type="AlphaFoldDB" id="A0A1M6QF70"/>
<evidence type="ECO:0008006" key="4">
    <source>
        <dbReference type="Google" id="ProtNLM"/>
    </source>
</evidence>
<keyword evidence="3" id="KW-1185">Reference proteome</keyword>
<protein>
    <recommendedName>
        <fullName evidence="4">Outer membrane protein beta-barrel domain-containing protein</fullName>
    </recommendedName>
</protein>
<organism evidence="2 3">
    <name type="scientific">Fibrobacter intestinalis</name>
    <dbReference type="NCBI Taxonomy" id="28122"/>
    <lineage>
        <taxon>Bacteria</taxon>
        <taxon>Pseudomonadati</taxon>
        <taxon>Fibrobacterota</taxon>
        <taxon>Fibrobacteria</taxon>
        <taxon>Fibrobacterales</taxon>
        <taxon>Fibrobacteraceae</taxon>
        <taxon>Fibrobacter</taxon>
    </lineage>
</organism>
<reference evidence="3" key="1">
    <citation type="submission" date="2016-11" db="EMBL/GenBank/DDBJ databases">
        <authorList>
            <person name="Varghese N."/>
            <person name="Submissions S."/>
        </authorList>
    </citation>
    <scope>NUCLEOTIDE SEQUENCE [LARGE SCALE GENOMIC DNA]</scope>
    <source>
        <strain evidence="3">UWOS</strain>
    </source>
</reference>
<name>A0A1M6QF70_9BACT</name>
<keyword evidence="1" id="KW-0732">Signal</keyword>
<gene>
    <name evidence="2" type="ORF">SAMN05720469_10275</name>
</gene>
<evidence type="ECO:0000313" key="2">
    <source>
        <dbReference type="EMBL" id="SHK18846.1"/>
    </source>
</evidence>
<feature type="chain" id="PRO_5012161003" description="Outer membrane protein beta-barrel domain-containing protein" evidence="1">
    <location>
        <begin position="42"/>
        <end position="278"/>
    </location>
</feature>
<dbReference type="EMBL" id="FRAW01000002">
    <property type="protein sequence ID" value="SHK18846.1"/>
    <property type="molecule type" value="Genomic_DNA"/>
</dbReference>